<dbReference type="EMBL" id="CP002347">
    <property type="protein sequence ID" value="ADR18252.1"/>
    <property type="molecule type" value="Genomic_DNA"/>
</dbReference>
<dbReference type="Proteomes" id="UP000007039">
    <property type="component" value="Chromosome"/>
</dbReference>
<dbReference type="InterPro" id="IPR036866">
    <property type="entry name" value="RibonucZ/Hydroxyglut_hydro"/>
</dbReference>
<protein>
    <submittedName>
        <fullName evidence="2">Beta-lactamase domain-containing protein</fullName>
    </submittedName>
</protein>
<dbReference type="InterPro" id="IPR001279">
    <property type="entry name" value="Metallo-B-lactamas"/>
</dbReference>
<dbReference type="HOGENOM" id="CLU_887626_0_0_0"/>
<evidence type="ECO:0000313" key="3">
    <source>
        <dbReference type="Proteomes" id="UP000007039"/>
    </source>
</evidence>
<evidence type="ECO:0000259" key="1">
    <source>
        <dbReference type="SMART" id="SM00849"/>
    </source>
</evidence>
<reference key="1">
    <citation type="submission" date="2010-11" db="EMBL/GenBank/DDBJ databases">
        <title>The complete genome of chromosome of Calditerrivibrio nitroreducens DSM 19672.</title>
        <authorList>
            <consortium name="US DOE Joint Genome Institute (JGI-PGF)"/>
            <person name="Lucas S."/>
            <person name="Copeland A."/>
            <person name="Lapidus A."/>
            <person name="Bruce D."/>
            <person name="Goodwin L."/>
            <person name="Pitluck S."/>
            <person name="Kyrpides N."/>
            <person name="Mavromatis K."/>
            <person name="Ivanova N."/>
            <person name="Mikhailova N."/>
            <person name="Zeytun A."/>
            <person name="Brettin T."/>
            <person name="Detter J.C."/>
            <person name="Tapia R."/>
            <person name="Han C."/>
            <person name="Land M."/>
            <person name="Hauser L."/>
            <person name="Markowitz V."/>
            <person name="Cheng J.-F."/>
            <person name="Hugenholtz P."/>
            <person name="Woyke T."/>
            <person name="Wu D."/>
            <person name="Spring S."/>
            <person name="Schroeder M."/>
            <person name="Brambilla E."/>
            <person name="Klenk H.-P."/>
            <person name="Eisen J.A."/>
        </authorList>
    </citation>
    <scope>NUCLEOTIDE SEQUENCE [LARGE SCALE GENOMIC DNA]</scope>
    <source>
        <strain>DSM 19672</strain>
    </source>
</reference>
<proteinExistence type="predicted"/>
<dbReference type="SMART" id="SM00849">
    <property type="entry name" value="Lactamase_B"/>
    <property type="match status" value="1"/>
</dbReference>
<dbReference type="SUPFAM" id="SSF56281">
    <property type="entry name" value="Metallo-hydrolase/oxidoreductase"/>
    <property type="match status" value="1"/>
</dbReference>
<dbReference type="RefSeq" id="WP_013450468.1">
    <property type="nucleotide sequence ID" value="NC_014758.1"/>
</dbReference>
<organism evidence="2 3">
    <name type="scientific">Calditerrivibrio nitroreducens (strain DSM 19672 / NBRC 101217 / Yu37-1)</name>
    <dbReference type="NCBI Taxonomy" id="768670"/>
    <lineage>
        <taxon>Bacteria</taxon>
        <taxon>Pseudomonadati</taxon>
        <taxon>Deferribacterota</taxon>
        <taxon>Deferribacteres</taxon>
        <taxon>Deferribacterales</taxon>
        <taxon>Calditerrivibrionaceae</taxon>
    </lineage>
</organism>
<dbReference type="OrthoDB" id="9802248at2"/>
<dbReference type="STRING" id="768670.Calni_0339"/>
<name>E4TK01_CALNY</name>
<dbReference type="AlphaFoldDB" id="E4TK01"/>
<gene>
    <name evidence="2" type="ordered locus">Calni_0339</name>
</gene>
<feature type="domain" description="Metallo-beta-lactamase" evidence="1">
    <location>
        <begin position="14"/>
        <end position="219"/>
    </location>
</feature>
<dbReference type="KEGG" id="cni:Calni_0339"/>
<accession>E4TK01</accession>
<evidence type="ECO:0000313" key="2">
    <source>
        <dbReference type="EMBL" id="ADR18252.1"/>
    </source>
</evidence>
<dbReference type="InterPro" id="IPR050662">
    <property type="entry name" value="Sec-metab_biosynth-thioest"/>
</dbReference>
<dbReference type="eggNOG" id="COG0491">
    <property type="taxonomic scope" value="Bacteria"/>
</dbReference>
<dbReference type="Pfam" id="PF00753">
    <property type="entry name" value="Lactamase_B"/>
    <property type="match status" value="1"/>
</dbReference>
<sequence length="313" mass="37097">MTQHTVNTPYMVGPVHFYTFETNHGIIMFDTGPNTLEAISYLNKHIDLKKLSYLFITHCHIDHYGLTYHIKQNSDARIFLSRYDYLKFKHYQTRFEKVTYMLEEEGFPKHILNEINYYLEGMKRLAPFPEGEIIEENRDLLNQLNLDFLRCPGHSQSDIVYLFQNYAITGDVILRDVFQTPLLDLNLDDMKTRYNNYLAYIETIDKLISLNGYTILPGHREYIDDIKQKISIYLNKMLTRGVKIGKSLVEDSIYDIIVKINNRKQLDSFTQYLKASEIFFIRDIFKDPKPLQKTINRHSLDIDLNKYIEEIYG</sequence>
<dbReference type="Gene3D" id="3.60.15.10">
    <property type="entry name" value="Ribonuclease Z/Hydroxyacylglutathione hydrolase-like"/>
    <property type="match status" value="1"/>
</dbReference>
<reference evidence="2 3" key="2">
    <citation type="journal article" date="2011" name="Stand. Genomic Sci.">
        <title>Complete genome sequence of Calditerrivibrio nitroreducens type strain (Yu37-1).</title>
        <authorList>
            <person name="Pitluck S."/>
            <person name="Sikorski J."/>
            <person name="Zeytun A."/>
            <person name="Lapidus A."/>
            <person name="Nolan M."/>
            <person name="Lucas S."/>
            <person name="Hammon N."/>
            <person name="Deshpande S."/>
            <person name="Cheng J.F."/>
            <person name="Tapia R."/>
            <person name="Han C."/>
            <person name="Goodwin L."/>
            <person name="Liolios K."/>
            <person name="Pagani I."/>
            <person name="Ivanova N."/>
            <person name="Mavromatis K."/>
            <person name="Pati A."/>
            <person name="Chen A."/>
            <person name="Palaniappan K."/>
            <person name="Hauser L."/>
            <person name="Chang Y.J."/>
            <person name="Jeffries C.D."/>
            <person name="Detter J.C."/>
            <person name="Brambilla E."/>
            <person name="Djao O.D."/>
            <person name="Rohde M."/>
            <person name="Spring S."/>
            <person name="Goker M."/>
            <person name="Woyke T."/>
            <person name="Bristow J."/>
            <person name="Eisen J.A."/>
            <person name="Markowitz V."/>
            <person name="Hugenholtz P."/>
            <person name="Kyrpides N.C."/>
            <person name="Klenk H.P."/>
            <person name="Land M."/>
        </authorList>
    </citation>
    <scope>NUCLEOTIDE SEQUENCE [LARGE SCALE GENOMIC DNA]</scope>
    <source>
        <strain evidence="3">DSM 19672 / NBRC 101217 / Yu37-1</strain>
    </source>
</reference>
<dbReference type="PANTHER" id="PTHR23131">
    <property type="entry name" value="ENDORIBONUCLEASE LACTB2"/>
    <property type="match status" value="1"/>
</dbReference>
<keyword evidence="3" id="KW-1185">Reference proteome</keyword>